<evidence type="ECO:0000256" key="5">
    <source>
        <dbReference type="ARBA" id="ARBA00023163"/>
    </source>
</evidence>
<dbReference type="Pfam" id="PF01029">
    <property type="entry name" value="NusB"/>
    <property type="match status" value="1"/>
</dbReference>
<evidence type="ECO:0000256" key="7">
    <source>
        <dbReference type="SAM" id="Phobius"/>
    </source>
</evidence>
<evidence type="ECO:0000256" key="3">
    <source>
        <dbReference type="ARBA" id="ARBA00022884"/>
    </source>
</evidence>
<dbReference type="HAMAP" id="MF_00073">
    <property type="entry name" value="NusB"/>
    <property type="match status" value="1"/>
</dbReference>
<gene>
    <name evidence="6 9" type="primary">nusB</name>
    <name evidence="9" type="ORF">RQL39_00030</name>
</gene>
<dbReference type="Gene3D" id="1.10.940.10">
    <property type="entry name" value="NusB-like"/>
    <property type="match status" value="1"/>
</dbReference>
<reference evidence="9" key="1">
    <citation type="submission" date="2023-09" db="EMBL/GenBank/DDBJ databases">
        <title>Genomes of two closely related lineages of the louse Polyplax serrata with different host specificities.</title>
        <authorList>
            <person name="Martinu J."/>
            <person name="Tarabai H."/>
            <person name="Stefka J."/>
            <person name="Hypsa V."/>
        </authorList>
    </citation>
    <scope>NUCLEOTIDE SEQUENCE [LARGE SCALE GENOMIC DNA]</scope>
    <source>
        <strain evidence="9">98ZLc_SE</strain>
    </source>
</reference>
<keyword evidence="7" id="KW-0472">Membrane</keyword>
<evidence type="ECO:0000256" key="6">
    <source>
        <dbReference type="HAMAP-Rule" id="MF_00073"/>
    </source>
</evidence>
<comment type="similarity">
    <text evidence="1 6">Belongs to the NusB family.</text>
</comment>
<keyword evidence="5 6" id="KW-0804">Transcription</keyword>
<dbReference type="EMBL" id="CP135137">
    <property type="protein sequence ID" value="WWR11552.1"/>
    <property type="molecule type" value="Genomic_DNA"/>
</dbReference>
<evidence type="ECO:0000313" key="9">
    <source>
        <dbReference type="EMBL" id="WWR11552.1"/>
    </source>
</evidence>
<evidence type="ECO:0000259" key="8">
    <source>
        <dbReference type="Pfam" id="PF01029"/>
    </source>
</evidence>
<feature type="domain" description="NusB/RsmB/TIM44" evidence="8">
    <location>
        <begin position="10"/>
        <end position="135"/>
    </location>
</feature>
<proteinExistence type="inferred from homology"/>
<protein>
    <recommendedName>
        <fullName evidence="6">Transcription antitermination protein NusB</fullName>
    </recommendedName>
    <alternativeName>
        <fullName evidence="6">Antitermination factor NusB</fullName>
    </alternativeName>
</protein>
<keyword evidence="2 6" id="KW-0889">Transcription antitermination</keyword>
<dbReference type="RefSeq" id="WP_338516117.1">
    <property type="nucleotide sequence ID" value="NZ_CP135137.1"/>
</dbReference>
<organism evidence="9 10">
    <name type="scientific">Candidatus Legionella polyplacis</name>
    <dbReference type="NCBI Taxonomy" id="2005262"/>
    <lineage>
        <taxon>Bacteria</taxon>
        <taxon>Pseudomonadati</taxon>
        <taxon>Pseudomonadota</taxon>
        <taxon>Gammaproteobacteria</taxon>
        <taxon>Legionellales</taxon>
        <taxon>Legionellaceae</taxon>
        <taxon>Legionella</taxon>
    </lineage>
</organism>
<sequence length="143" mass="17265">MKKIIFFKRRQSRRLVLQALYQWLMSEYYIKDIELQFRTFYDSEKIDILYFRYLLFGIVSSLKIIEGYLIMYLDRSIKSLTPIELTTLRIGTFELIYCVNIPYKVILSESILLNKEFGSNEGYRYINGVLNNVAKRVRRFELK</sequence>
<evidence type="ECO:0000256" key="4">
    <source>
        <dbReference type="ARBA" id="ARBA00023015"/>
    </source>
</evidence>
<dbReference type="InterPro" id="IPR035926">
    <property type="entry name" value="NusB-like_sf"/>
</dbReference>
<keyword evidence="7" id="KW-0812">Transmembrane</keyword>
<keyword evidence="3 6" id="KW-0694">RNA-binding</keyword>
<keyword evidence="10" id="KW-1185">Reference proteome</keyword>
<dbReference type="PANTHER" id="PTHR11078:SF3">
    <property type="entry name" value="ANTITERMINATION NUSB DOMAIN-CONTAINING PROTEIN"/>
    <property type="match status" value="1"/>
</dbReference>
<evidence type="ECO:0000256" key="1">
    <source>
        <dbReference type="ARBA" id="ARBA00005952"/>
    </source>
</evidence>
<accession>A0ABZ2GVS2</accession>
<dbReference type="SUPFAM" id="SSF48013">
    <property type="entry name" value="NusB-like"/>
    <property type="match status" value="1"/>
</dbReference>
<dbReference type="PANTHER" id="PTHR11078">
    <property type="entry name" value="N UTILIZATION SUBSTANCE PROTEIN B-RELATED"/>
    <property type="match status" value="1"/>
</dbReference>
<keyword evidence="4 6" id="KW-0805">Transcription regulation</keyword>
<dbReference type="NCBIfam" id="TIGR01951">
    <property type="entry name" value="nusB"/>
    <property type="match status" value="1"/>
</dbReference>
<keyword evidence="7" id="KW-1133">Transmembrane helix</keyword>
<evidence type="ECO:0000256" key="2">
    <source>
        <dbReference type="ARBA" id="ARBA00022814"/>
    </source>
</evidence>
<dbReference type="Proteomes" id="UP001368618">
    <property type="component" value="Chromosome"/>
</dbReference>
<name>A0ABZ2GVS2_9GAMM</name>
<evidence type="ECO:0000313" key="10">
    <source>
        <dbReference type="Proteomes" id="UP001368618"/>
    </source>
</evidence>
<dbReference type="InterPro" id="IPR006027">
    <property type="entry name" value="NusB_RsmB_TIM44"/>
</dbReference>
<comment type="function">
    <text evidence="6">Involved in transcription antitermination. Required for transcription of ribosomal RNA (rRNA) genes. Binds specifically to the boxA antiterminator sequence of the ribosomal RNA (rrn) operons.</text>
</comment>
<dbReference type="InterPro" id="IPR011605">
    <property type="entry name" value="NusB_fam"/>
</dbReference>
<feature type="transmembrane region" description="Helical" evidence="7">
    <location>
        <begin position="50"/>
        <end position="73"/>
    </location>
</feature>